<gene>
    <name evidence="2" type="ORF">SLEP1_g58849</name>
</gene>
<feature type="signal peptide" evidence="1">
    <location>
        <begin position="1"/>
        <end position="21"/>
    </location>
</feature>
<comment type="caution">
    <text evidence="2">The sequence shown here is derived from an EMBL/GenBank/DDBJ whole genome shotgun (WGS) entry which is preliminary data.</text>
</comment>
<protein>
    <submittedName>
        <fullName evidence="2">Uncharacterized protein</fullName>
    </submittedName>
</protein>
<proteinExistence type="predicted"/>
<evidence type="ECO:0000313" key="2">
    <source>
        <dbReference type="EMBL" id="GKV52261.1"/>
    </source>
</evidence>
<evidence type="ECO:0000313" key="3">
    <source>
        <dbReference type="Proteomes" id="UP001054252"/>
    </source>
</evidence>
<name>A0AAV5MQQ1_9ROSI</name>
<sequence length="45" mass="5105">MNMVEPNIMSFLFLSMHLAAAICQKRWKGVRSPFPSNITGTYQGM</sequence>
<feature type="chain" id="PRO_5043506902" evidence="1">
    <location>
        <begin position="22"/>
        <end position="45"/>
    </location>
</feature>
<evidence type="ECO:0000256" key="1">
    <source>
        <dbReference type="SAM" id="SignalP"/>
    </source>
</evidence>
<dbReference type="EMBL" id="BPVZ01000644">
    <property type="protein sequence ID" value="GKV52261.1"/>
    <property type="molecule type" value="Genomic_DNA"/>
</dbReference>
<keyword evidence="1" id="KW-0732">Signal</keyword>
<dbReference type="AlphaFoldDB" id="A0AAV5MQQ1"/>
<organism evidence="2 3">
    <name type="scientific">Rubroshorea leprosula</name>
    <dbReference type="NCBI Taxonomy" id="152421"/>
    <lineage>
        <taxon>Eukaryota</taxon>
        <taxon>Viridiplantae</taxon>
        <taxon>Streptophyta</taxon>
        <taxon>Embryophyta</taxon>
        <taxon>Tracheophyta</taxon>
        <taxon>Spermatophyta</taxon>
        <taxon>Magnoliopsida</taxon>
        <taxon>eudicotyledons</taxon>
        <taxon>Gunneridae</taxon>
        <taxon>Pentapetalae</taxon>
        <taxon>rosids</taxon>
        <taxon>malvids</taxon>
        <taxon>Malvales</taxon>
        <taxon>Dipterocarpaceae</taxon>
        <taxon>Rubroshorea</taxon>
    </lineage>
</organism>
<accession>A0AAV5MQQ1</accession>
<dbReference type="Proteomes" id="UP001054252">
    <property type="component" value="Unassembled WGS sequence"/>
</dbReference>
<keyword evidence="3" id="KW-1185">Reference proteome</keyword>
<reference evidence="2 3" key="1">
    <citation type="journal article" date="2021" name="Commun. Biol.">
        <title>The genome of Shorea leprosula (Dipterocarpaceae) highlights the ecological relevance of drought in aseasonal tropical rainforests.</title>
        <authorList>
            <person name="Ng K.K.S."/>
            <person name="Kobayashi M.J."/>
            <person name="Fawcett J.A."/>
            <person name="Hatakeyama M."/>
            <person name="Paape T."/>
            <person name="Ng C.H."/>
            <person name="Ang C.C."/>
            <person name="Tnah L.H."/>
            <person name="Lee C.T."/>
            <person name="Nishiyama T."/>
            <person name="Sese J."/>
            <person name="O'Brien M.J."/>
            <person name="Copetti D."/>
            <person name="Mohd Noor M.I."/>
            <person name="Ong R.C."/>
            <person name="Putra M."/>
            <person name="Sireger I.Z."/>
            <person name="Indrioko S."/>
            <person name="Kosugi Y."/>
            <person name="Izuno A."/>
            <person name="Isagi Y."/>
            <person name="Lee S.L."/>
            <person name="Shimizu K.K."/>
        </authorList>
    </citation>
    <scope>NUCLEOTIDE SEQUENCE [LARGE SCALE GENOMIC DNA]</scope>
    <source>
        <strain evidence="2">214</strain>
    </source>
</reference>